<dbReference type="Proteomes" id="UP000576082">
    <property type="component" value="Unassembled WGS sequence"/>
</dbReference>
<dbReference type="AlphaFoldDB" id="A0A7X9RTW9"/>
<evidence type="ECO:0000313" key="2">
    <source>
        <dbReference type="EMBL" id="NME68164.1"/>
    </source>
</evidence>
<dbReference type="GO" id="GO:0016758">
    <property type="term" value="F:hexosyltransferase activity"/>
    <property type="evidence" value="ECO:0007669"/>
    <property type="project" value="UniProtKB-ARBA"/>
</dbReference>
<evidence type="ECO:0000313" key="3">
    <source>
        <dbReference type="Proteomes" id="UP000576082"/>
    </source>
</evidence>
<dbReference type="PANTHER" id="PTHR22916:SF3">
    <property type="entry name" value="UDP-GLCNAC:BETAGAL BETA-1,3-N-ACETYLGLUCOSAMINYLTRANSFERASE-LIKE PROTEIN 1"/>
    <property type="match status" value="1"/>
</dbReference>
<dbReference type="InterPro" id="IPR001173">
    <property type="entry name" value="Glyco_trans_2-like"/>
</dbReference>
<gene>
    <name evidence="2" type="ORF">HHU12_09345</name>
</gene>
<name>A0A7X9RTW9_9BACT</name>
<keyword evidence="3" id="KW-1185">Reference proteome</keyword>
<dbReference type="SUPFAM" id="SSF53448">
    <property type="entry name" value="Nucleotide-diphospho-sugar transferases"/>
    <property type="match status" value="1"/>
</dbReference>
<dbReference type="CDD" id="cd00761">
    <property type="entry name" value="Glyco_tranf_GTA_type"/>
    <property type="match status" value="1"/>
</dbReference>
<dbReference type="EMBL" id="JABANE010000020">
    <property type="protein sequence ID" value="NME68164.1"/>
    <property type="molecule type" value="Genomic_DNA"/>
</dbReference>
<dbReference type="Gene3D" id="3.90.550.10">
    <property type="entry name" value="Spore Coat Polysaccharide Biosynthesis Protein SpsA, Chain A"/>
    <property type="match status" value="1"/>
</dbReference>
<accession>A0A7X9RTW9</accession>
<organism evidence="2 3">
    <name type="scientific">Flammeovirga aprica JL-4</name>
    <dbReference type="NCBI Taxonomy" id="694437"/>
    <lineage>
        <taxon>Bacteria</taxon>
        <taxon>Pseudomonadati</taxon>
        <taxon>Bacteroidota</taxon>
        <taxon>Cytophagia</taxon>
        <taxon>Cytophagales</taxon>
        <taxon>Flammeovirgaceae</taxon>
        <taxon>Flammeovirga</taxon>
    </lineage>
</organism>
<dbReference type="InterPro" id="IPR029044">
    <property type="entry name" value="Nucleotide-diphossugar_trans"/>
</dbReference>
<dbReference type="RefSeq" id="WP_169656475.1">
    <property type="nucleotide sequence ID" value="NZ_JABANE010000020.1"/>
</dbReference>
<sequence>MKNSTVSIIIPVYNAEKFIIPTLKSILNQTYSNFECLIVDDGSKDTSITLIQEYIKEDIRFQIFKKENEGVSITRNKGFEKAKGDYIIFLDSDDLWSEDFLEKSVSFLEQNRNYLGVASDVENIDAEGKSLNQYFKALTTREELLTFSENTQTCPSSYLYRRSILVQYQIQFSDILFNTADRYFLHQVLQQGKIGYYKGGVMYYRILENSMSRKISPTLVEDYINYIQLIRQNILLTPIEKKKYFSHFYYTTAAYSFHTRQYKRGLFFLIRSLFTNTSTAISLLINR</sequence>
<evidence type="ECO:0000259" key="1">
    <source>
        <dbReference type="Pfam" id="PF00535"/>
    </source>
</evidence>
<dbReference type="PANTHER" id="PTHR22916">
    <property type="entry name" value="GLYCOSYLTRANSFERASE"/>
    <property type="match status" value="1"/>
</dbReference>
<keyword evidence="2" id="KW-0808">Transferase</keyword>
<dbReference type="Pfam" id="PF00535">
    <property type="entry name" value="Glycos_transf_2"/>
    <property type="match status" value="1"/>
</dbReference>
<feature type="domain" description="Glycosyltransferase 2-like" evidence="1">
    <location>
        <begin position="7"/>
        <end position="165"/>
    </location>
</feature>
<proteinExistence type="predicted"/>
<reference evidence="2 3" key="1">
    <citation type="submission" date="2020-04" db="EMBL/GenBank/DDBJ databases">
        <title>Flammeovirga sp. SR4, a novel species isolated from seawater.</title>
        <authorList>
            <person name="Wang X."/>
        </authorList>
    </citation>
    <scope>NUCLEOTIDE SEQUENCE [LARGE SCALE GENOMIC DNA]</scope>
    <source>
        <strain evidence="2 3">ATCC 23126</strain>
    </source>
</reference>
<protein>
    <submittedName>
        <fullName evidence="2">Glycosyltransferase family 2 protein</fullName>
    </submittedName>
</protein>
<comment type="caution">
    <text evidence="2">The sequence shown here is derived from an EMBL/GenBank/DDBJ whole genome shotgun (WGS) entry which is preliminary data.</text>
</comment>